<reference evidence="1 2" key="1">
    <citation type="submission" date="2018-06" db="EMBL/GenBank/DDBJ databases">
        <title>Comparative genomics reveals the genomic features of Rhizophagus irregularis, R. cerebriforme, R. diaphanum and Gigaspora rosea, and their symbiotic lifestyle signature.</title>
        <authorList>
            <person name="Morin E."/>
            <person name="San Clemente H."/>
            <person name="Chen E.C.H."/>
            <person name="De La Providencia I."/>
            <person name="Hainaut M."/>
            <person name="Kuo A."/>
            <person name="Kohler A."/>
            <person name="Murat C."/>
            <person name="Tang N."/>
            <person name="Roy S."/>
            <person name="Loubradou J."/>
            <person name="Henrissat B."/>
            <person name="Grigoriev I.V."/>
            <person name="Corradi N."/>
            <person name="Roux C."/>
            <person name="Martin F.M."/>
        </authorList>
    </citation>
    <scope>NUCLEOTIDE SEQUENCE [LARGE SCALE GENOMIC DNA]</scope>
    <source>
        <strain evidence="1 2">DAOM 194757</strain>
    </source>
</reference>
<protein>
    <recommendedName>
        <fullName evidence="3">P-loop containing nucleoside triphosphate hydrolase protein</fullName>
    </recommendedName>
</protein>
<dbReference type="InterPro" id="IPR027417">
    <property type="entry name" value="P-loop_NTPase"/>
</dbReference>
<dbReference type="Gene3D" id="3.40.50.300">
    <property type="entry name" value="P-loop containing nucleotide triphosphate hydrolases"/>
    <property type="match status" value="1"/>
</dbReference>
<evidence type="ECO:0000313" key="1">
    <source>
        <dbReference type="EMBL" id="RIB15440.1"/>
    </source>
</evidence>
<evidence type="ECO:0000313" key="2">
    <source>
        <dbReference type="Proteomes" id="UP000266673"/>
    </source>
</evidence>
<organism evidence="1 2">
    <name type="scientific">Gigaspora rosea</name>
    <dbReference type="NCBI Taxonomy" id="44941"/>
    <lineage>
        <taxon>Eukaryota</taxon>
        <taxon>Fungi</taxon>
        <taxon>Fungi incertae sedis</taxon>
        <taxon>Mucoromycota</taxon>
        <taxon>Glomeromycotina</taxon>
        <taxon>Glomeromycetes</taxon>
        <taxon>Diversisporales</taxon>
        <taxon>Gigasporaceae</taxon>
        <taxon>Gigaspora</taxon>
    </lineage>
</organism>
<evidence type="ECO:0008006" key="3">
    <source>
        <dbReference type="Google" id="ProtNLM"/>
    </source>
</evidence>
<dbReference type="InterPro" id="IPR053226">
    <property type="entry name" value="Pyrrolopyrazine_biosynth_F"/>
</dbReference>
<dbReference type="AlphaFoldDB" id="A0A397UYY7"/>
<proteinExistence type="predicted"/>
<dbReference type="EMBL" id="QKWP01000744">
    <property type="protein sequence ID" value="RIB15440.1"/>
    <property type="molecule type" value="Genomic_DNA"/>
</dbReference>
<name>A0A397UYY7_9GLOM</name>
<dbReference type="Proteomes" id="UP000266673">
    <property type="component" value="Unassembled WGS sequence"/>
</dbReference>
<dbReference type="PANTHER" id="PTHR48419">
    <property type="entry name" value="SULFOTRANSFERASE DOMAIN-CONTAINING PROTEIN"/>
    <property type="match status" value="1"/>
</dbReference>
<dbReference type="OrthoDB" id="2405944at2759"/>
<keyword evidence="2" id="KW-1185">Reference proteome</keyword>
<accession>A0A397UYY7</accession>
<gene>
    <name evidence="1" type="ORF">C2G38_2192393</name>
</gene>
<dbReference type="STRING" id="44941.A0A397UYY7"/>
<dbReference type="SUPFAM" id="SSF52540">
    <property type="entry name" value="P-loop containing nucleoside triphosphate hydrolases"/>
    <property type="match status" value="1"/>
</dbReference>
<dbReference type="PANTHER" id="PTHR48419:SF1">
    <property type="entry name" value="SULFOTRANSFERASE DOMAIN-CONTAINING PROTEIN"/>
    <property type="match status" value="1"/>
</dbReference>
<sequence length="293" mass="34358">MADRRPIILWAHARSLSTVFERPFLQCTKEIHVVHEPFVPIGHAYMAKNFEFLNKIPSPKPTDPITFVHHFSPTLNEILAPHYYNEDKAHILRVFVKDLATIFLNASEGNPLRSKEILSKFKHTFLIRNPEKSVKSYYKAANATYQAWDKAGVPNCDRVELFSSSKIGLKESRILYDLIKNVTGEEIALVDADDLIREPEKILRKYCEMVNVEFKKEMLEWKAERVDVWDTKTSGLYHVPDLNFLWHKNAMQSTGFNKAVNKDEEIEYPQYVYDIITENKPHYEYLFQHRIKI</sequence>
<comment type="caution">
    <text evidence="1">The sequence shown here is derived from an EMBL/GenBank/DDBJ whole genome shotgun (WGS) entry which is preliminary data.</text>
</comment>